<dbReference type="InterPro" id="IPR000182">
    <property type="entry name" value="GNAT_dom"/>
</dbReference>
<dbReference type="InterPro" id="IPR039143">
    <property type="entry name" value="GNPNAT1-like"/>
</dbReference>
<feature type="domain" description="N-acetyltransferase" evidence="1">
    <location>
        <begin position="3"/>
        <end position="144"/>
    </location>
</feature>
<dbReference type="RefSeq" id="WP_323738322.1">
    <property type="nucleotide sequence ID" value="NZ_CP112932.1"/>
</dbReference>
<dbReference type="Pfam" id="PF13673">
    <property type="entry name" value="Acetyltransf_10"/>
    <property type="match status" value="1"/>
</dbReference>
<evidence type="ECO:0000313" key="2">
    <source>
        <dbReference type="EMBL" id="WPY00233.1"/>
    </source>
</evidence>
<accession>A0ABZ0UTD8</accession>
<evidence type="ECO:0000259" key="1">
    <source>
        <dbReference type="PROSITE" id="PS51186"/>
    </source>
</evidence>
<name>A0ABZ0UTD8_9RICK</name>
<reference evidence="2 3" key="1">
    <citation type="submission" date="2022-10" db="EMBL/GenBank/DDBJ databases">
        <title>Host association and intracellularity evolved multiple times independently in the Rickettsiales.</title>
        <authorList>
            <person name="Castelli M."/>
            <person name="Nardi T."/>
            <person name="Gammuto L."/>
            <person name="Bellinzona G."/>
            <person name="Sabaneyeva E."/>
            <person name="Potekhin A."/>
            <person name="Serra V."/>
            <person name="Petroni G."/>
            <person name="Sassera D."/>
        </authorList>
    </citation>
    <scope>NUCLEOTIDE SEQUENCE [LARGE SCALE GENOMIC DNA]</scope>
    <source>
        <strain evidence="2 3">Kr 154-4</strain>
    </source>
</reference>
<sequence>MNILIHKILPGQDIEECLKIRRKVFIEGQNVPEEEELDGLDHDSDHYIIRLNDVTSGTARIRYIQNKAKIERVAILTEYQGQGLGKKLMEYLIKAIRDSSKVKIAILGAQTHAIPFYENLGFSICSDEYIEAGIPHRDMQIILNS</sequence>
<gene>
    <name evidence="2" type="ORF">Trichorick_00105</name>
</gene>
<proteinExistence type="predicted"/>
<dbReference type="PROSITE" id="PS51186">
    <property type="entry name" value="GNAT"/>
    <property type="match status" value="1"/>
</dbReference>
<dbReference type="SUPFAM" id="SSF55729">
    <property type="entry name" value="Acyl-CoA N-acyltransferases (Nat)"/>
    <property type="match status" value="1"/>
</dbReference>
<evidence type="ECO:0000313" key="3">
    <source>
        <dbReference type="Proteomes" id="UP001326613"/>
    </source>
</evidence>
<dbReference type="Gene3D" id="3.40.630.30">
    <property type="match status" value="1"/>
</dbReference>
<dbReference type="EMBL" id="CP112932">
    <property type="protein sequence ID" value="WPY00233.1"/>
    <property type="molecule type" value="Genomic_DNA"/>
</dbReference>
<dbReference type="CDD" id="cd04301">
    <property type="entry name" value="NAT_SF"/>
    <property type="match status" value="1"/>
</dbReference>
<dbReference type="InterPro" id="IPR016181">
    <property type="entry name" value="Acyl_CoA_acyltransferase"/>
</dbReference>
<organism evidence="2 3">
    <name type="scientific">Candidatus Trichorickettsia mobilis</name>
    <dbReference type="NCBI Taxonomy" id="1346319"/>
    <lineage>
        <taxon>Bacteria</taxon>
        <taxon>Pseudomonadati</taxon>
        <taxon>Pseudomonadota</taxon>
        <taxon>Alphaproteobacteria</taxon>
        <taxon>Rickettsiales</taxon>
        <taxon>Rickettsiaceae</taxon>
        <taxon>Rickettsieae</taxon>
        <taxon>Candidatus Trichorickettsia</taxon>
    </lineage>
</organism>
<dbReference type="PANTHER" id="PTHR13355">
    <property type="entry name" value="GLUCOSAMINE 6-PHOSPHATE N-ACETYLTRANSFERASE"/>
    <property type="match status" value="1"/>
</dbReference>
<keyword evidence="3" id="KW-1185">Reference proteome</keyword>
<dbReference type="Proteomes" id="UP001326613">
    <property type="component" value="Chromosome"/>
</dbReference>
<protein>
    <submittedName>
        <fullName evidence="2">GNAT family N-acetyltransferase</fullName>
    </submittedName>
</protein>